<feature type="non-terminal residue" evidence="1">
    <location>
        <position position="38"/>
    </location>
</feature>
<evidence type="ECO:0000313" key="1">
    <source>
        <dbReference type="EMBL" id="NBE56867.1"/>
    </source>
</evidence>
<accession>A0A964V1I2</accession>
<proteinExistence type="predicted"/>
<protein>
    <submittedName>
        <fullName evidence="1">Alpha/beta hydrolase</fullName>
    </submittedName>
</protein>
<gene>
    <name evidence="1" type="ORF">GUY60_36710</name>
</gene>
<keyword evidence="2" id="KW-1185">Reference proteome</keyword>
<dbReference type="EMBL" id="JAAAHS010000622">
    <property type="protein sequence ID" value="NBE56867.1"/>
    <property type="molecule type" value="Genomic_DNA"/>
</dbReference>
<name>A0A964V1I2_9ACTN</name>
<keyword evidence="1" id="KW-0378">Hydrolase</keyword>
<dbReference type="GO" id="GO:0016787">
    <property type="term" value="F:hydrolase activity"/>
    <property type="evidence" value="ECO:0007669"/>
    <property type="project" value="UniProtKB-KW"/>
</dbReference>
<comment type="caution">
    <text evidence="1">The sequence shown here is derived from an EMBL/GenBank/DDBJ whole genome shotgun (WGS) entry which is preliminary data.</text>
</comment>
<sequence>MSTAPAFVRIGGVPHHVVVEGTGPVCVLSAGLGMAWYD</sequence>
<organism evidence="1 2">
    <name type="scientific">Streptomyces boluensis</name>
    <dbReference type="NCBI Taxonomy" id="1775135"/>
    <lineage>
        <taxon>Bacteria</taxon>
        <taxon>Bacillati</taxon>
        <taxon>Actinomycetota</taxon>
        <taxon>Actinomycetes</taxon>
        <taxon>Kitasatosporales</taxon>
        <taxon>Streptomycetaceae</taxon>
        <taxon>Streptomyces</taxon>
    </lineage>
</organism>
<dbReference type="AlphaFoldDB" id="A0A964V1I2"/>
<reference evidence="1" key="1">
    <citation type="submission" date="2020-01" db="EMBL/GenBank/DDBJ databases">
        <title>Whole-genome analyses of novel actinobacteria.</title>
        <authorList>
            <person name="Sahin N."/>
        </authorList>
    </citation>
    <scope>NUCLEOTIDE SEQUENCE</scope>
    <source>
        <strain evidence="1">YC537</strain>
    </source>
</reference>
<dbReference type="Proteomes" id="UP000598297">
    <property type="component" value="Unassembled WGS sequence"/>
</dbReference>
<evidence type="ECO:0000313" key="2">
    <source>
        <dbReference type="Proteomes" id="UP000598297"/>
    </source>
</evidence>